<accession>A0AAD7E791</accession>
<proteinExistence type="predicted"/>
<comment type="caution">
    <text evidence="1">The sequence shown here is derived from an EMBL/GenBank/DDBJ whole genome shotgun (WGS) entry which is preliminary data.</text>
</comment>
<name>A0AAD7E791_9AGAR</name>
<gene>
    <name evidence="1" type="ORF">DFH08DRAFT_724262</name>
</gene>
<dbReference type="Proteomes" id="UP001218218">
    <property type="component" value="Unassembled WGS sequence"/>
</dbReference>
<protein>
    <submittedName>
        <fullName evidence="1">Uncharacterized protein</fullName>
    </submittedName>
</protein>
<reference evidence="1" key="1">
    <citation type="submission" date="2023-03" db="EMBL/GenBank/DDBJ databases">
        <title>Massive genome expansion in bonnet fungi (Mycena s.s.) driven by repeated elements and novel gene families across ecological guilds.</title>
        <authorList>
            <consortium name="Lawrence Berkeley National Laboratory"/>
            <person name="Harder C.B."/>
            <person name="Miyauchi S."/>
            <person name="Viragh M."/>
            <person name="Kuo A."/>
            <person name="Thoen E."/>
            <person name="Andreopoulos B."/>
            <person name="Lu D."/>
            <person name="Skrede I."/>
            <person name="Drula E."/>
            <person name="Henrissat B."/>
            <person name="Morin E."/>
            <person name="Kohler A."/>
            <person name="Barry K."/>
            <person name="LaButti K."/>
            <person name="Morin E."/>
            <person name="Salamov A."/>
            <person name="Lipzen A."/>
            <person name="Mereny Z."/>
            <person name="Hegedus B."/>
            <person name="Baldrian P."/>
            <person name="Stursova M."/>
            <person name="Weitz H."/>
            <person name="Taylor A."/>
            <person name="Grigoriev I.V."/>
            <person name="Nagy L.G."/>
            <person name="Martin F."/>
            <person name="Kauserud H."/>
        </authorList>
    </citation>
    <scope>NUCLEOTIDE SEQUENCE</scope>
    <source>
        <strain evidence="1">CBHHK002</strain>
    </source>
</reference>
<keyword evidence="2" id="KW-1185">Reference proteome</keyword>
<dbReference type="EMBL" id="JARIHO010000134">
    <property type="protein sequence ID" value="KAJ7301477.1"/>
    <property type="molecule type" value="Genomic_DNA"/>
</dbReference>
<evidence type="ECO:0000313" key="1">
    <source>
        <dbReference type="EMBL" id="KAJ7301477.1"/>
    </source>
</evidence>
<organism evidence="1 2">
    <name type="scientific">Mycena albidolilacea</name>
    <dbReference type="NCBI Taxonomy" id="1033008"/>
    <lineage>
        <taxon>Eukaryota</taxon>
        <taxon>Fungi</taxon>
        <taxon>Dikarya</taxon>
        <taxon>Basidiomycota</taxon>
        <taxon>Agaricomycotina</taxon>
        <taxon>Agaricomycetes</taxon>
        <taxon>Agaricomycetidae</taxon>
        <taxon>Agaricales</taxon>
        <taxon>Marasmiineae</taxon>
        <taxon>Mycenaceae</taxon>
        <taxon>Mycena</taxon>
    </lineage>
</organism>
<sequence length="216" mass="23553">MCLAISPGLILDKLVPDSELTIDSSPPVNPGLLEAVCQAGKELPYVYEMITALFTGCAEGWRQFTSEFVCGGPIDTLPDSLQHLVAIPATNDSNEGILGSMHVAARFHPNISTSNFSTRKWLRRNDTENFIQRLMMEPEDHSYTRQRVREGGASGKNRRFNLEVAERIATKGREARGSVAQAGTACSSRTGAGPCQGEHHDCRQATGSTSHLQIHC</sequence>
<evidence type="ECO:0000313" key="2">
    <source>
        <dbReference type="Proteomes" id="UP001218218"/>
    </source>
</evidence>
<dbReference type="AlphaFoldDB" id="A0AAD7E791"/>